<evidence type="ECO:0000256" key="3">
    <source>
        <dbReference type="ARBA" id="ARBA00022553"/>
    </source>
</evidence>
<dbReference type="HOGENOM" id="CLU_000445_114_51_10"/>
<evidence type="ECO:0000256" key="7">
    <source>
        <dbReference type="ARBA" id="ARBA00022840"/>
    </source>
</evidence>
<dbReference type="Pfam" id="PF02518">
    <property type="entry name" value="HATPase_c"/>
    <property type="match status" value="1"/>
</dbReference>
<dbReference type="EC" id="2.7.13.3" evidence="2"/>
<evidence type="ECO:0000256" key="5">
    <source>
        <dbReference type="ARBA" id="ARBA00022741"/>
    </source>
</evidence>
<dbReference type="Gene3D" id="3.30.450.20">
    <property type="entry name" value="PAS domain"/>
    <property type="match status" value="1"/>
</dbReference>
<dbReference type="InterPro" id="IPR000014">
    <property type="entry name" value="PAS"/>
</dbReference>
<feature type="domain" description="Histidine kinase" evidence="10">
    <location>
        <begin position="216"/>
        <end position="437"/>
    </location>
</feature>
<dbReference type="SUPFAM" id="SSF47384">
    <property type="entry name" value="Homodimeric domain of signal transducing histidine kinase"/>
    <property type="match status" value="1"/>
</dbReference>
<dbReference type="PROSITE" id="PS50112">
    <property type="entry name" value="PAS"/>
    <property type="match status" value="1"/>
</dbReference>
<evidence type="ECO:0000259" key="13">
    <source>
        <dbReference type="PROSITE" id="PS50113"/>
    </source>
</evidence>
<dbReference type="GO" id="GO:0000155">
    <property type="term" value="F:phosphorelay sensor kinase activity"/>
    <property type="evidence" value="ECO:0007669"/>
    <property type="project" value="InterPro"/>
</dbReference>
<dbReference type="InterPro" id="IPR005467">
    <property type="entry name" value="His_kinase_dom"/>
</dbReference>
<dbReference type="InterPro" id="IPR036890">
    <property type="entry name" value="HATPase_C_sf"/>
</dbReference>
<dbReference type="InterPro" id="IPR001789">
    <property type="entry name" value="Sig_transdc_resp-reg_receiver"/>
</dbReference>
<gene>
    <name evidence="14" type="ordered locus">Plut_1232</name>
</gene>
<protein>
    <recommendedName>
        <fullName evidence="2">histidine kinase</fullName>
        <ecNumber evidence="2">2.7.13.3</ecNumber>
    </recommendedName>
</protein>
<dbReference type="Pfam" id="PF00072">
    <property type="entry name" value="Response_reg"/>
    <property type="match status" value="1"/>
</dbReference>
<accession>Q3B3I7</accession>
<feature type="domain" description="PAC" evidence="13">
    <location>
        <begin position="144"/>
        <end position="196"/>
    </location>
</feature>
<dbReference type="PANTHER" id="PTHR43065">
    <property type="entry name" value="SENSOR HISTIDINE KINASE"/>
    <property type="match status" value="1"/>
</dbReference>
<dbReference type="SMART" id="SM00387">
    <property type="entry name" value="HATPase_c"/>
    <property type="match status" value="1"/>
</dbReference>
<dbReference type="SMART" id="SM00086">
    <property type="entry name" value="PAC"/>
    <property type="match status" value="1"/>
</dbReference>
<comment type="catalytic activity">
    <reaction evidence="1">
        <text>ATP + protein L-histidine = ADP + protein N-phospho-L-histidine.</text>
        <dbReference type="EC" id="2.7.13.3"/>
    </reaction>
</comment>
<dbReference type="InterPro" id="IPR035965">
    <property type="entry name" value="PAS-like_dom_sf"/>
</dbReference>
<dbReference type="RefSeq" id="WP_011357966.1">
    <property type="nucleotide sequence ID" value="NC_007512.1"/>
</dbReference>
<dbReference type="PROSITE" id="PS50109">
    <property type="entry name" value="HIS_KIN"/>
    <property type="match status" value="1"/>
</dbReference>
<keyword evidence="6 14" id="KW-0418">Kinase</keyword>
<dbReference type="PROSITE" id="PS50113">
    <property type="entry name" value="PAC"/>
    <property type="match status" value="1"/>
</dbReference>
<dbReference type="GO" id="GO:0005524">
    <property type="term" value="F:ATP binding"/>
    <property type="evidence" value="ECO:0007669"/>
    <property type="project" value="UniProtKB-KW"/>
</dbReference>
<evidence type="ECO:0000259" key="11">
    <source>
        <dbReference type="PROSITE" id="PS50110"/>
    </source>
</evidence>
<dbReference type="InterPro" id="IPR011006">
    <property type="entry name" value="CheY-like_superfamily"/>
</dbReference>
<dbReference type="InterPro" id="IPR036097">
    <property type="entry name" value="HisK_dim/P_sf"/>
</dbReference>
<organism evidence="14 15">
    <name type="scientific">Chlorobium luteolum (strain DSM 273 / BCRC 81028 / 2530)</name>
    <name type="common">Pelodictyon luteolum</name>
    <dbReference type="NCBI Taxonomy" id="319225"/>
    <lineage>
        <taxon>Bacteria</taxon>
        <taxon>Pseudomonadati</taxon>
        <taxon>Chlorobiota</taxon>
        <taxon>Chlorobiia</taxon>
        <taxon>Chlorobiales</taxon>
        <taxon>Chlorobiaceae</taxon>
        <taxon>Chlorobium/Pelodictyon group</taxon>
        <taxon>Pelodictyon</taxon>
    </lineage>
</organism>
<dbReference type="eggNOG" id="COG4191">
    <property type="taxonomic scope" value="Bacteria"/>
</dbReference>
<name>Q3B3I7_CHLL3</name>
<dbReference type="KEGG" id="plt:Plut_1232"/>
<evidence type="ECO:0000256" key="9">
    <source>
        <dbReference type="PROSITE-ProRule" id="PRU00169"/>
    </source>
</evidence>
<dbReference type="GO" id="GO:0006355">
    <property type="term" value="P:regulation of DNA-templated transcription"/>
    <property type="evidence" value="ECO:0007669"/>
    <property type="project" value="InterPro"/>
</dbReference>
<keyword evidence="5" id="KW-0547">Nucleotide-binding</keyword>
<dbReference type="EMBL" id="CP000096">
    <property type="protein sequence ID" value="ABB24094.1"/>
    <property type="molecule type" value="Genomic_DNA"/>
</dbReference>
<feature type="domain" description="PAS" evidence="12">
    <location>
        <begin position="63"/>
        <end position="134"/>
    </location>
</feature>
<dbReference type="SMART" id="SM00388">
    <property type="entry name" value="HisKA"/>
    <property type="match status" value="1"/>
</dbReference>
<dbReference type="InterPro" id="IPR001610">
    <property type="entry name" value="PAC"/>
</dbReference>
<dbReference type="Pfam" id="PF00512">
    <property type="entry name" value="HisKA"/>
    <property type="match status" value="1"/>
</dbReference>
<dbReference type="Proteomes" id="UP000002709">
    <property type="component" value="Chromosome"/>
</dbReference>
<evidence type="ECO:0000256" key="4">
    <source>
        <dbReference type="ARBA" id="ARBA00022679"/>
    </source>
</evidence>
<dbReference type="InterPro" id="IPR013767">
    <property type="entry name" value="PAS_fold"/>
</dbReference>
<keyword evidence="15" id="KW-1185">Reference proteome</keyword>
<evidence type="ECO:0000256" key="1">
    <source>
        <dbReference type="ARBA" id="ARBA00000085"/>
    </source>
</evidence>
<evidence type="ECO:0000256" key="6">
    <source>
        <dbReference type="ARBA" id="ARBA00022777"/>
    </source>
</evidence>
<dbReference type="InterPro" id="IPR000700">
    <property type="entry name" value="PAS-assoc_C"/>
</dbReference>
<dbReference type="SMART" id="SM00448">
    <property type="entry name" value="REC"/>
    <property type="match status" value="1"/>
</dbReference>
<feature type="domain" description="Response regulatory" evidence="11">
    <location>
        <begin position="461"/>
        <end position="576"/>
    </location>
</feature>
<dbReference type="STRING" id="319225.Plut_1232"/>
<dbReference type="SUPFAM" id="SSF55785">
    <property type="entry name" value="PYP-like sensor domain (PAS domain)"/>
    <property type="match status" value="1"/>
</dbReference>
<dbReference type="PANTHER" id="PTHR43065:SF42">
    <property type="entry name" value="TWO-COMPONENT SENSOR PPRA"/>
    <property type="match status" value="1"/>
</dbReference>
<keyword evidence="8" id="KW-0902">Two-component regulatory system</keyword>
<reference evidence="15" key="1">
    <citation type="submission" date="2005-08" db="EMBL/GenBank/DDBJ databases">
        <title>Complete sequence of Pelodictyon luteolum DSM 273.</title>
        <authorList>
            <consortium name="US DOE Joint Genome Institute"/>
            <person name="Copeland A."/>
            <person name="Lucas S."/>
            <person name="Lapidus A."/>
            <person name="Barry K."/>
            <person name="Detter J.C."/>
            <person name="Glavina T."/>
            <person name="Hammon N."/>
            <person name="Israni S."/>
            <person name="Pitluck S."/>
            <person name="Bryant D."/>
            <person name="Schmutz J."/>
            <person name="Larimer F."/>
            <person name="Land M."/>
            <person name="Kyrpides N."/>
            <person name="Ivanova N."/>
            <person name="Richardson P."/>
        </authorList>
    </citation>
    <scope>NUCLEOTIDE SEQUENCE [LARGE SCALE GENOMIC DNA]</scope>
    <source>
        <strain evidence="15">DSM 273 / BCRC 81028 / 2530</strain>
    </source>
</reference>
<dbReference type="Gene3D" id="3.40.50.2300">
    <property type="match status" value="1"/>
</dbReference>
<evidence type="ECO:0000259" key="10">
    <source>
        <dbReference type="PROSITE" id="PS50109"/>
    </source>
</evidence>
<evidence type="ECO:0000256" key="2">
    <source>
        <dbReference type="ARBA" id="ARBA00012438"/>
    </source>
</evidence>
<dbReference type="SMART" id="SM00091">
    <property type="entry name" value="PAS"/>
    <property type="match status" value="1"/>
</dbReference>
<evidence type="ECO:0000313" key="14">
    <source>
        <dbReference type="EMBL" id="ABB24094.1"/>
    </source>
</evidence>
<dbReference type="PRINTS" id="PR00344">
    <property type="entry name" value="BCTRLSENSOR"/>
</dbReference>
<evidence type="ECO:0000259" key="12">
    <source>
        <dbReference type="PROSITE" id="PS50112"/>
    </source>
</evidence>
<dbReference type="CDD" id="cd00082">
    <property type="entry name" value="HisKA"/>
    <property type="match status" value="1"/>
</dbReference>
<dbReference type="InterPro" id="IPR003594">
    <property type="entry name" value="HATPase_dom"/>
</dbReference>
<keyword evidence="7" id="KW-0067">ATP-binding</keyword>
<sequence length="578" mass="62583">MRKNARLKDATVGGEELPRRFVHNAGGHVRCQSGPQYEDPLRGVSGMLKGAKEGFPLIDTVGGESFFRFLTENSGDVIWLYDFRRNRYVYASPSVFSLRGFTPEEICRQSLFDALTPASALVAAEEIQSRLTALQQGDITARSAVCEFDQLCKDGSVVPTEVMTTFLQDADGNLSGIIGVARDIRERRRIEAEKERMHSLLVKAGKMESVSRIAGGIAHDFNNSLQSILGHADLMLSRLGPASEHDGSLEEIRQAVMHCAELTTSLLSFARKRVVVPKVIACNDAIAGVLQSVRPLYASGIEISFTSCSELWPVNMDPSQFEEIIANLLDNAVLALEGGGRIDIVTRNVPMEGHTPDSIGEISLDDMVLVEVSDTGHGMAPEVLEHVFEPFFSTRSGASGLGLSTVYGIVEQSGGFVSVESTPGNGTIMKLFLPRSFEITDGPAGATSDASTGSVSAEDLTILLVDDEDAVRHITRRFLESIGFRVLDAENADEALARAEQHHGEIAMLLTDMVMPGMNGRELAEKLSRARAGLKTLFMSGYAADAFADAEAGAELHFLGKPFSRDALTSKIREVLEA</sequence>
<keyword evidence="4 14" id="KW-0808">Transferase</keyword>
<dbReference type="InterPro" id="IPR003661">
    <property type="entry name" value="HisK_dim/P_dom"/>
</dbReference>
<keyword evidence="3 9" id="KW-0597">Phosphoprotein</keyword>
<dbReference type="SUPFAM" id="SSF52172">
    <property type="entry name" value="CheY-like"/>
    <property type="match status" value="1"/>
</dbReference>
<dbReference type="NCBIfam" id="TIGR00229">
    <property type="entry name" value="sensory_box"/>
    <property type="match status" value="1"/>
</dbReference>
<dbReference type="Pfam" id="PF00989">
    <property type="entry name" value="PAS"/>
    <property type="match status" value="1"/>
</dbReference>
<dbReference type="CDD" id="cd00130">
    <property type="entry name" value="PAS"/>
    <property type="match status" value="1"/>
</dbReference>
<feature type="modified residue" description="4-aspartylphosphate" evidence="9">
    <location>
        <position position="512"/>
    </location>
</feature>
<dbReference type="PROSITE" id="PS50110">
    <property type="entry name" value="RESPONSE_REGULATORY"/>
    <property type="match status" value="1"/>
</dbReference>
<proteinExistence type="predicted"/>
<dbReference type="Gene3D" id="1.10.287.130">
    <property type="match status" value="1"/>
</dbReference>
<evidence type="ECO:0000313" key="15">
    <source>
        <dbReference type="Proteomes" id="UP000002709"/>
    </source>
</evidence>
<dbReference type="InterPro" id="IPR004358">
    <property type="entry name" value="Sig_transdc_His_kin-like_C"/>
</dbReference>
<dbReference type="Gene3D" id="3.30.565.10">
    <property type="entry name" value="Histidine kinase-like ATPase, C-terminal domain"/>
    <property type="match status" value="1"/>
</dbReference>
<evidence type="ECO:0000256" key="8">
    <source>
        <dbReference type="ARBA" id="ARBA00023012"/>
    </source>
</evidence>
<dbReference type="SUPFAM" id="SSF55874">
    <property type="entry name" value="ATPase domain of HSP90 chaperone/DNA topoisomerase II/histidine kinase"/>
    <property type="match status" value="1"/>
</dbReference>
<dbReference type="AlphaFoldDB" id="Q3B3I7"/>